<keyword evidence="3" id="KW-1185">Reference proteome</keyword>
<name>A8DMQ7_9VIRU</name>
<feature type="compositionally biased region" description="Basic and acidic residues" evidence="1">
    <location>
        <begin position="7"/>
        <end position="19"/>
    </location>
</feature>
<dbReference type="Proteomes" id="UP000232797">
    <property type="component" value="Segment"/>
</dbReference>
<evidence type="ECO:0000256" key="1">
    <source>
        <dbReference type="SAM" id="MobiDB-lite"/>
    </source>
</evidence>
<sequence length="117" mass="13683">MPTNTTRGHELGRGKRGDTTDPGANQQAQTKATQTQAPNPQATENNKYLIKHCKNKVQLFPTTHPFKNRRFTPAERQTEKELSKIFLRPERTFFYDTPFYPWLPWEPLVNFDMGNKF</sequence>
<feature type="region of interest" description="Disordered" evidence="1">
    <location>
        <begin position="1"/>
        <end position="46"/>
    </location>
</feature>
<proteinExistence type="predicted"/>
<dbReference type="KEGG" id="vg:37616644"/>
<evidence type="ECO:0000313" key="3">
    <source>
        <dbReference type="Proteomes" id="UP000232797"/>
    </source>
</evidence>
<organism evidence="2 3">
    <name type="scientific">Torque teno mini virus 10</name>
    <dbReference type="NCBI Taxonomy" id="2065036"/>
    <lineage>
        <taxon>Viruses</taxon>
        <taxon>Monodnaviria</taxon>
        <taxon>Shotokuvirae</taxon>
        <taxon>Commensaviricota</taxon>
        <taxon>Cardeaviricetes</taxon>
        <taxon>Sanitavirales</taxon>
        <taxon>Anelloviridae</taxon>
        <taxon>Betatorquevirus</taxon>
        <taxon>Betatorquevirus homini10</taxon>
    </lineage>
</organism>
<reference evidence="2 3" key="1">
    <citation type="journal article" date="2007" name="J. Gen. Virol.">
        <title>Circular genomes related to anelloviruses identified in human and animal samples by using a combined rolling-circle amplification/sequence-independent single primer amplification approach.</title>
        <authorList>
            <person name="Biagini P."/>
            <person name="Uch R."/>
            <person name="Belhouchet M."/>
            <person name="Attoui H."/>
            <person name="Cantaloube J.F."/>
            <person name="Brisbarre N."/>
            <person name="de Micco P."/>
        </authorList>
    </citation>
    <scope>NUCLEOTIDE SEQUENCE [LARGE SCALE GENOMIC DNA]</scope>
    <source>
        <strain evidence="2">LIL-y1</strain>
    </source>
</reference>
<dbReference type="EMBL" id="EF538880">
    <property type="protein sequence ID" value="ABU55891.1"/>
    <property type="molecule type" value="Genomic_DNA"/>
</dbReference>
<dbReference type="RefSeq" id="YP_009505736.1">
    <property type="nucleotide sequence ID" value="NC_038345.1"/>
</dbReference>
<accession>A8DMQ7</accession>
<dbReference type="GeneID" id="37616644"/>
<feature type="compositionally biased region" description="Low complexity" evidence="1">
    <location>
        <begin position="24"/>
        <end position="43"/>
    </location>
</feature>
<protein>
    <submittedName>
        <fullName evidence="2">ORF4</fullName>
    </submittedName>
</protein>
<evidence type="ECO:0000313" key="2">
    <source>
        <dbReference type="EMBL" id="ABU55891.1"/>
    </source>
</evidence>
<dbReference type="OrthoDB" id="29202at10239"/>